<gene>
    <name evidence="1" type="ORF">UY76_C0034G0007</name>
</gene>
<organism evidence="1 2">
    <name type="scientific">Candidatus Uhrbacteria bacterium GW2011_GWA2_52_8d</name>
    <dbReference type="NCBI Taxonomy" id="1618979"/>
    <lineage>
        <taxon>Bacteria</taxon>
        <taxon>Candidatus Uhriibacteriota</taxon>
    </lineage>
</organism>
<evidence type="ECO:0000313" key="1">
    <source>
        <dbReference type="EMBL" id="KKW32265.1"/>
    </source>
</evidence>
<comment type="caution">
    <text evidence="1">The sequence shown here is derived from an EMBL/GenBank/DDBJ whole genome shotgun (WGS) entry which is preliminary data.</text>
</comment>
<protein>
    <submittedName>
        <fullName evidence="1">Uncharacterized protein</fullName>
    </submittedName>
</protein>
<accession>A0A0G1XN21</accession>
<name>A0A0G1XN21_9BACT</name>
<dbReference type="AlphaFoldDB" id="A0A0G1XN21"/>
<reference evidence="1 2" key="1">
    <citation type="journal article" date="2015" name="Nature">
        <title>rRNA introns, odd ribosomes, and small enigmatic genomes across a large radiation of phyla.</title>
        <authorList>
            <person name="Brown C.T."/>
            <person name="Hug L.A."/>
            <person name="Thomas B.C."/>
            <person name="Sharon I."/>
            <person name="Castelle C.J."/>
            <person name="Singh A."/>
            <person name="Wilkins M.J."/>
            <person name="Williams K.H."/>
            <person name="Banfield J.F."/>
        </authorList>
    </citation>
    <scope>NUCLEOTIDE SEQUENCE [LARGE SCALE GENOMIC DNA]</scope>
</reference>
<dbReference type="EMBL" id="LCRH01000034">
    <property type="protein sequence ID" value="KKW32265.1"/>
    <property type="molecule type" value="Genomic_DNA"/>
</dbReference>
<dbReference type="Proteomes" id="UP000034054">
    <property type="component" value="Unassembled WGS sequence"/>
</dbReference>
<proteinExistence type="predicted"/>
<evidence type="ECO:0000313" key="2">
    <source>
        <dbReference type="Proteomes" id="UP000034054"/>
    </source>
</evidence>
<sequence>MRERGSIIDSIAHIRDALALGLPGLHDFKLCARKYVRLDLFDSQLACDRLRGLTIIPRDHHDLFAHANEFRDSRLSRRLGRIRNGDETGEFIVDTHHNHRLSLTLPTIHRCSILSDITLLGSADITSTRSDQFCPIGHN</sequence>